<dbReference type="GO" id="GO:0008270">
    <property type="term" value="F:zinc ion binding"/>
    <property type="evidence" value="ECO:0007669"/>
    <property type="project" value="UniProtKB-KW"/>
</dbReference>
<dbReference type="RefSeq" id="XP_028866262.1">
    <property type="nucleotide sequence ID" value="XM_029010429.1"/>
</dbReference>
<evidence type="ECO:0000256" key="2">
    <source>
        <dbReference type="ARBA" id="ARBA00022723"/>
    </source>
</evidence>
<dbReference type="OrthoDB" id="365530at2759"/>
<keyword evidence="2" id="KW-0479">Metal-binding</keyword>
<dbReference type="PANTHER" id="PTHR23215">
    <property type="entry name" value="ZINC FINGER PROTEIN 207"/>
    <property type="match status" value="1"/>
</dbReference>
<dbReference type="AlphaFoldDB" id="A0A2H6KAN3"/>
<dbReference type="CDD" id="cd20908">
    <property type="entry name" value="SUF4-like"/>
    <property type="match status" value="1"/>
</dbReference>
<evidence type="ECO:0000256" key="1">
    <source>
        <dbReference type="ARBA" id="ARBA00004123"/>
    </source>
</evidence>
<proteinExistence type="predicted"/>
<keyword evidence="10" id="KW-1185">Reference proteome</keyword>
<sequence length="436" mass="46664">MLKPFCYFCNREFDDEKVLIMHQKAKHFKCGECNRKLETANGLAVHMQQVHKVVQRKVPFALEGRDNISSIVQGMQGVPYEAIEEHQLKHQKKMGDIDTCKQQRISWAVVMTAPTPEQFLAQLSAGNVYFPGFTAPHETYVTPKQYPIGQNLYASAATQVPTYGQDGQPRRQGGSAGPYHAGGQEERRPRRFSGGLGTGAYQPHDEMARQKGFAPSGTGPLILGPTGVPIEAPSAGGFSDARGTSRPMVVRSLSIGTGSLGFTSAPKGFSDGPIPAAVNTAARSDPADPHGFRRVGGFSDAPSGFSMSGGFSDAKGFSGPRQDLHTPKPGFADAPQTDTSTVSGAGSSPILSELSPRSPQGAYQSPYLPVESGRTGVTTPGDTPKAVDTQIYRASGVAPLFIPPPTLLNTKLLHEADMESIEEMRAARLHGWQEVS</sequence>
<dbReference type="InterPro" id="IPR013087">
    <property type="entry name" value="Znf_C2H2_type"/>
</dbReference>
<protein>
    <submittedName>
        <fullName evidence="9">Zinc finger containing protein</fullName>
    </submittedName>
</protein>
<evidence type="ECO:0000256" key="5">
    <source>
        <dbReference type="ARBA" id="ARBA00023242"/>
    </source>
</evidence>
<accession>A0A2H6KAN3</accession>
<dbReference type="EMBL" id="BDSA01000002">
    <property type="protein sequence ID" value="GBE60019.1"/>
    <property type="molecule type" value="Genomic_DNA"/>
</dbReference>
<dbReference type="Gene3D" id="3.30.160.60">
    <property type="entry name" value="Classic Zinc Finger"/>
    <property type="match status" value="1"/>
</dbReference>
<dbReference type="GeneID" id="39873789"/>
<dbReference type="PROSITE" id="PS00028">
    <property type="entry name" value="ZINC_FINGER_C2H2_1"/>
    <property type="match status" value="1"/>
</dbReference>
<evidence type="ECO:0000256" key="6">
    <source>
        <dbReference type="PROSITE-ProRule" id="PRU00042"/>
    </source>
</evidence>
<dbReference type="SMART" id="SM00355">
    <property type="entry name" value="ZnF_C2H2"/>
    <property type="match status" value="2"/>
</dbReference>
<reference evidence="9 10" key="1">
    <citation type="journal article" date="2017" name="BMC Genomics">
        <title>Whole-genome assembly of Babesia ovata and comparative genomics between closely related pathogens.</title>
        <authorList>
            <person name="Yamagishi J."/>
            <person name="Asada M."/>
            <person name="Hakimi H."/>
            <person name="Tanaka T.Q."/>
            <person name="Sugimoto C."/>
            <person name="Kawazu S."/>
        </authorList>
    </citation>
    <scope>NUCLEOTIDE SEQUENCE [LARGE SCALE GENOMIC DNA]</scope>
    <source>
        <strain evidence="9 10">Miyake</strain>
    </source>
</reference>
<gene>
    <name evidence="9" type="ORF">BOVATA_015120</name>
</gene>
<dbReference type="GO" id="GO:0005634">
    <property type="term" value="C:nucleus"/>
    <property type="evidence" value="ECO:0007669"/>
    <property type="project" value="UniProtKB-SubCell"/>
</dbReference>
<organism evidence="9 10">
    <name type="scientific">Babesia ovata</name>
    <dbReference type="NCBI Taxonomy" id="189622"/>
    <lineage>
        <taxon>Eukaryota</taxon>
        <taxon>Sar</taxon>
        <taxon>Alveolata</taxon>
        <taxon>Apicomplexa</taxon>
        <taxon>Aconoidasida</taxon>
        <taxon>Piroplasmida</taxon>
        <taxon>Babesiidae</taxon>
        <taxon>Babesia</taxon>
    </lineage>
</organism>
<feature type="region of interest" description="Disordered" evidence="7">
    <location>
        <begin position="309"/>
        <end position="383"/>
    </location>
</feature>
<comment type="caution">
    <text evidence="9">The sequence shown here is derived from an EMBL/GenBank/DDBJ whole genome shotgun (WGS) entry which is preliminary data.</text>
</comment>
<evidence type="ECO:0000256" key="4">
    <source>
        <dbReference type="ARBA" id="ARBA00022833"/>
    </source>
</evidence>
<feature type="domain" description="C2H2-type" evidence="8">
    <location>
        <begin position="28"/>
        <end position="51"/>
    </location>
</feature>
<evidence type="ECO:0000256" key="7">
    <source>
        <dbReference type="SAM" id="MobiDB-lite"/>
    </source>
</evidence>
<evidence type="ECO:0000259" key="8">
    <source>
        <dbReference type="PROSITE" id="PS50157"/>
    </source>
</evidence>
<keyword evidence="5" id="KW-0539">Nucleus</keyword>
<feature type="region of interest" description="Disordered" evidence="7">
    <location>
        <begin position="161"/>
        <end position="203"/>
    </location>
</feature>
<dbReference type="PROSITE" id="PS50157">
    <property type="entry name" value="ZINC_FINGER_C2H2_2"/>
    <property type="match status" value="1"/>
</dbReference>
<evidence type="ECO:0000313" key="10">
    <source>
        <dbReference type="Proteomes" id="UP000236319"/>
    </source>
</evidence>
<dbReference type="Proteomes" id="UP000236319">
    <property type="component" value="Unassembled WGS sequence"/>
</dbReference>
<keyword evidence="4" id="KW-0862">Zinc</keyword>
<dbReference type="VEuPathDB" id="PiroplasmaDB:BOVATA_015120"/>
<comment type="subcellular location">
    <subcellularLocation>
        <location evidence="1">Nucleus</location>
    </subcellularLocation>
</comment>
<dbReference type="PANTHER" id="PTHR23215:SF0">
    <property type="entry name" value="BUB3-INTERACTING AND GLEBS MOTIF-CONTAINING PROTEIN ZNF207"/>
    <property type="match status" value="1"/>
</dbReference>
<evidence type="ECO:0000256" key="3">
    <source>
        <dbReference type="ARBA" id="ARBA00022771"/>
    </source>
</evidence>
<evidence type="ECO:0000313" key="9">
    <source>
        <dbReference type="EMBL" id="GBE60019.1"/>
    </source>
</evidence>
<keyword evidence="3 6" id="KW-0863">Zinc-finger</keyword>
<feature type="compositionally biased region" description="Polar residues" evidence="7">
    <location>
        <begin position="336"/>
        <end position="363"/>
    </location>
</feature>
<name>A0A2H6KAN3_9APIC</name>